<gene>
    <name evidence="1" type="ORF">CPB84DRAFT_1641653</name>
</gene>
<evidence type="ECO:0000313" key="1">
    <source>
        <dbReference type="EMBL" id="KAF8899536.1"/>
    </source>
</evidence>
<sequence length="86" mass="10006">MMEEEIEELEASVKPVRRVLTKLRKAAHAIKNSTTIILPSEKGKPPLASRMMPRDVATHWNYTYEMLNFAYTYRAAYDEITANRDM</sequence>
<proteinExistence type="predicted"/>
<name>A0A9P5NNE3_GYMJU</name>
<comment type="caution">
    <text evidence="1">The sequence shown here is derived from an EMBL/GenBank/DDBJ whole genome shotgun (WGS) entry which is preliminary data.</text>
</comment>
<dbReference type="OrthoDB" id="3252425at2759"/>
<evidence type="ECO:0000313" key="2">
    <source>
        <dbReference type="Proteomes" id="UP000724874"/>
    </source>
</evidence>
<dbReference type="AlphaFoldDB" id="A0A9P5NNE3"/>
<dbReference type="EMBL" id="JADNYJ010000053">
    <property type="protein sequence ID" value="KAF8899536.1"/>
    <property type="molecule type" value="Genomic_DNA"/>
</dbReference>
<keyword evidence="2" id="KW-1185">Reference proteome</keyword>
<feature type="non-terminal residue" evidence="1">
    <location>
        <position position="86"/>
    </location>
</feature>
<reference evidence="1" key="1">
    <citation type="submission" date="2020-11" db="EMBL/GenBank/DDBJ databases">
        <authorList>
            <consortium name="DOE Joint Genome Institute"/>
            <person name="Ahrendt S."/>
            <person name="Riley R."/>
            <person name="Andreopoulos W."/>
            <person name="LaButti K."/>
            <person name="Pangilinan J."/>
            <person name="Ruiz-duenas F.J."/>
            <person name="Barrasa J.M."/>
            <person name="Sanchez-Garcia M."/>
            <person name="Camarero S."/>
            <person name="Miyauchi S."/>
            <person name="Serrano A."/>
            <person name="Linde D."/>
            <person name="Babiker R."/>
            <person name="Drula E."/>
            <person name="Ayuso-Fernandez I."/>
            <person name="Pacheco R."/>
            <person name="Padilla G."/>
            <person name="Ferreira P."/>
            <person name="Barriuso J."/>
            <person name="Kellner H."/>
            <person name="Castanera R."/>
            <person name="Alfaro M."/>
            <person name="Ramirez L."/>
            <person name="Pisabarro A.G."/>
            <person name="Kuo A."/>
            <person name="Tritt A."/>
            <person name="Lipzen A."/>
            <person name="He G."/>
            <person name="Yan M."/>
            <person name="Ng V."/>
            <person name="Cullen D."/>
            <person name="Martin F."/>
            <person name="Rosso M.-N."/>
            <person name="Henrissat B."/>
            <person name="Hibbett D."/>
            <person name="Martinez A.T."/>
            <person name="Grigoriev I.V."/>
        </authorList>
    </citation>
    <scope>NUCLEOTIDE SEQUENCE</scope>
    <source>
        <strain evidence="1">AH 44721</strain>
    </source>
</reference>
<organism evidence="1 2">
    <name type="scientific">Gymnopilus junonius</name>
    <name type="common">Spectacular rustgill mushroom</name>
    <name type="synonym">Gymnopilus spectabilis subsp. junonius</name>
    <dbReference type="NCBI Taxonomy" id="109634"/>
    <lineage>
        <taxon>Eukaryota</taxon>
        <taxon>Fungi</taxon>
        <taxon>Dikarya</taxon>
        <taxon>Basidiomycota</taxon>
        <taxon>Agaricomycotina</taxon>
        <taxon>Agaricomycetes</taxon>
        <taxon>Agaricomycetidae</taxon>
        <taxon>Agaricales</taxon>
        <taxon>Agaricineae</taxon>
        <taxon>Hymenogastraceae</taxon>
        <taxon>Gymnopilus</taxon>
    </lineage>
</organism>
<accession>A0A9P5NNE3</accession>
<dbReference type="Proteomes" id="UP000724874">
    <property type="component" value="Unassembled WGS sequence"/>
</dbReference>
<protein>
    <submittedName>
        <fullName evidence="1">Uncharacterized protein</fullName>
    </submittedName>
</protein>